<gene>
    <name evidence="1" type="ORF">BGC07_11710</name>
</gene>
<evidence type="ECO:0000313" key="1">
    <source>
        <dbReference type="EMBL" id="ODN43465.1"/>
    </source>
</evidence>
<comment type="caution">
    <text evidence="1">The sequence shown here is derived from an EMBL/GenBank/DDBJ whole genome shotgun (WGS) entry which is preliminary data.</text>
</comment>
<dbReference type="EMBL" id="MDTU01000001">
    <property type="protein sequence ID" value="ODN43465.1"/>
    <property type="molecule type" value="Genomic_DNA"/>
</dbReference>
<reference evidence="1 2" key="1">
    <citation type="submission" date="2016-08" db="EMBL/GenBank/DDBJ databases">
        <title>Draft genome sequence of Candidatus Piscirickettsia litoralis, from seawater.</title>
        <authorList>
            <person name="Wan X."/>
            <person name="Lee A.J."/>
            <person name="Hou S."/>
            <person name="Donachie S.P."/>
        </authorList>
    </citation>
    <scope>NUCLEOTIDE SEQUENCE [LARGE SCALE GENOMIC DNA]</scope>
    <source>
        <strain evidence="1 2">Y2</strain>
    </source>
</reference>
<keyword evidence="2" id="KW-1185">Reference proteome</keyword>
<evidence type="ECO:0000313" key="2">
    <source>
        <dbReference type="Proteomes" id="UP000094329"/>
    </source>
</evidence>
<accession>A0ABX3A7R9</accession>
<name>A0ABX3A7R9_9GAMM</name>
<dbReference type="Proteomes" id="UP000094329">
    <property type="component" value="Unassembled WGS sequence"/>
</dbReference>
<protein>
    <submittedName>
        <fullName evidence="1">Uncharacterized protein</fullName>
    </submittedName>
</protein>
<sequence length="149" mass="16401">MLFRLLTICSLTIFLLSTSGCFMIARKGFGELRSNDTTITPAAKPLDSTDYNIAILTKKEADLSDKDKDYFYNILSKNLKNKALTPAELQQINLIQNQASSLNSTVMKAALLPTAIHFQGNTPSPSKGLRLSINLPLKLIKLLLKTAIC</sequence>
<organism evidence="1 2">
    <name type="scientific">Piscirickettsia litoralis</name>
    <dbReference type="NCBI Taxonomy" id="1891921"/>
    <lineage>
        <taxon>Bacteria</taxon>
        <taxon>Pseudomonadati</taxon>
        <taxon>Pseudomonadota</taxon>
        <taxon>Gammaproteobacteria</taxon>
        <taxon>Thiotrichales</taxon>
        <taxon>Piscirickettsiaceae</taxon>
        <taxon>Piscirickettsia</taxon>
    </lineage>
</organism>
<dbReference type="PROSITE" id="PS51257">
    <property type="entry name" value="PROKAR_LIPOPROTEIN"/>
    <property type="match status" value="1"/>
</dbReference>
<proteinExistence type="predicted"/>